<evidence type="ECO:0000313" key="2">
    <source>
        <dbReference type="Proteomes" id="UP000197138"/>
    </source>
</evidence>
<comment type="caution">
    <text evidence="1">The sequence shown here is derived from an EMBL/GenBank/DDBJ whole genome shotgun (WGS) entry which is preliminary data.</text>
</comment>
<gene>
    <name evidence="1" type="ORF">CDL15_Pgr024774</name>
</gene>
<name>A0A218VTQ4_PUNGR</name>
<evidence type="ECO:0000313" key="1">
    <source>
        <dbReference type="EMBL" id="OWM63937.1"/>
    </source>
</evidence>
<accession>A0A218VTQ4</accession>
<sequence>MRHYLMNVVTPDLDFDEIDNMRIPGNLFYKLDRASKEFEENKFDFHMNKSSKHKEDPKEIKGRGPDTKLLQELRSFTL</sequence>
<dbReference type="EMBL" id="MTKT01005852">
    <property type="protein sequence ID" value="OWM63937.1"/>
    <property type="molecule type" value="Genomic_DNA"/>
</dbReference>
<proteinExistence type="predicted"/>
<organism evidence="1 2">
    <name type="scientific">Punica granatum</name>
    <name type="common">Pomegranate</name>
    <dbReference type="NCBI Taxonomy" id="22663"/>
    <lineage>
        <taxon>Eukaryota</taxon>
        <taxon>Viridiplantae</taxon>
        <taxon>Streptophyta</taxon>
        <taxon>Embryophyta</taxon>
        <taxon>Tracheophyta</taxon>
        <taxon>Spermatophyta</taxon>
        <taxon>Magnoliopsida</taxon>
        <taxon>eudicotyledons</taxon>
        <taxon>Gunneridae</taxon>
        <taxon>Pentapetalae</taxon>
        <taxon>rosids</taxon>
        <taxon>malvids</taxon>
        <taxon>Myrtales</taxon>
        <taxon>Lythraceae</taxon>
        <taxon>Punica</taxon>
    </lineage>
</organism>
<protein>
    <submittedName>
        <fullName evidence="1">Uncharacterized protein</fullName>
    </submittedName>
</protein>
<reference evidence="2" key="1">
    <citation type="journal article" date="2017" name="Plant J.">
        <title>The pomegranate (Punica granatum L.) genome and the genomics of punicalagin biosynthesis.</title>
        <authorList>
            <person name="Qin G."/>
            <person name="Xu C."/>
            <person name="Ming R."/>
            <person name="Tang H."/>
            <person name="Guyot R."/>
            <person name="Kramer E.M."/>
            <person name="Hu Y."/>
            <person name="Yi X."/>
            <person name="Qi Y."/>
            <person name="Xu X."/>
            <person name="Gao Z."/>
            <person name="Pan H."/>
            <person name="Jian J."/>
            <person name="Tian Y."/>
            <person name="Yue Z."/>
            <person name="Xu Y."/>
        </authorList>
    </citation>
    <scope>NUCLEOTIDE SEQUENCE [LARGE SCALE GENOMIC DNA]</scope>
    <source>
        <strain evidence="2">cv. Dabenzi</strain>
    </source>
</reference>
<dbReference type="AlphaFoldDB" id="A0A218VTQ4"/>
<dbReference type="Proteomes" id="UP000197138">
    <property type="component" value="Unassembled WGS sequence"/>
</dbReference>